<evidence type="ECO:0000313" key="5">
    <source>
        <dbReference type="Proteomes" id="UP000694918"/>
    </source>
</evidence>
<proteinExistence type="inferred from homology"/>
<dbReference type="InterPro" id="IPR051058">
    <property type="entry name" value="GDSL_Est/Lipase"/>
</dbReference>
<dbReference type="KEGG" id="peu:105116430"/>
<dbReference type="InterPro" id="IPR035669">
    <property type="entry name" value="SGNH_plant_lipase-like"/>
</dbReference>
<organism evidence="5 6">
    <name type="scientific">Populus euphratica</name>
    <name type="common">Euphrates poplar</name>
    <dbReference type="NCBI Taxonomy" id="75702"/>
    <lineage>
        <taxon>Eukaryota</taxon>
        <taxon>Viridiplantae</taxon>
        <taxon>Streptophyta</taxon>
        <taxon>Embryophyta</taxon>
        <taxon>Tracheophyta</taxon>
        <taxon>Spermatophyta</taxon>
        <taxon>Magnoliopsida</taxon>
        <taxon>eudicotyledons</taxon>
        <taxon>Gunneridae</taxon>
        <taxon>Pentapetalae</taxon>
        <taxon>rosids</taxon>
        <taxon>fabids</taxon>
        <taxon>Malpighiales</taxon>
        <taxon>Salicaceae</taxon>
        <taxon>Saliceae</taxon>
        <taxon>Populus</taxon>
    </lineage>
</organism>
<dbReference type="Pfam" id="PF00657">
    <property type="entry name" value="Lipase_GDSL"/>
    <property type="match status" value="1"/>
</dbReference>
<keyword evidence="4" id="KW-1133">Transmembrane helix</keyword>
<dbReference type="AlphaFoldDB" id="A0AAJ6XB60"/>
<evidence type="ECO:0000256" key="4">
    <source>
        <dbReference type="SAM" id="Phobius"/>
    </source>
</evidence>
<gene>
    <name evidence="6" type="primary">LOC105116430</name>
</gene>
<evidence type="ECO:0000256" key="3">
    <source>
        <dbReference type="ARBA" id="ARBA00022963"/>
    </source>
</evidence>
<dbReference type="GO" id="GO:0016788">
    <property type="term" value="F:hydrolase activity, acting on ester bonds"/>
    <property type="evidence" value="ECO:0007669"/>
    <property type="project" value="InterPro"/>
</dbReference>
<evidence type="ECO:0000256" key="2">
    <source>
        <dbReference type="ARBA" id="ARBA00022801"/>
    </source>
</evidence>
<evidence type="ECO:0000313" key="6">
    <source>
        <dbReference type="RefSeq" id="XP_011012091.1"/>
    </source>
</evidence>
<name>A0AAJ6XB60_POPEU</name>
<accession>A0AAJ6XB60</accession>
<dbReference type="SUPFAM" id="SSF52266">
    <property type="entry name" value="SGNH hydrolase"/>
    <property type="match status" value="1"/>
</dbReference>
<reference evidence="6" key="1">
    <citation type="submission" date="2025-08" db="UniProtKB">
        <authorList>
            <consortium name="RefSeq"/>
        </authorList>
    </citation>
    <scope>IDENTIFICATION</scope>
</reference>
<dbReference type="PANTHER" id="PTHR45648">
    <property type="entry name" value="GDSL LIPASE/ACYLHYDROLASE FAMILY PROTEIN (AFU_ORTHOLOGUE AFUA_4G14700)"/>
    <property type="match status" value="1"/>
</dbReference>
<keyword evidence="3" id="KW-0443">Lipid metabolism</keyword>
<sequence>MITTFIIENWWSCLYVLSSSHAASLFISYFHTKKKRKKKKKTKIDPQSFHLIVIISSYSNTKRSFQDIYVSIYTLLGSVLLFIARKMGNKSFLPSFLVSFALILSLKFANAQMVPAIFVFGDSLVDVGNNNYLPVSVAKADFPHNGIDFPTEKATGRFSNGKNAADFLAQKVGLPTSPPYLSVSRKNTSSFMTGVSFASGGAGIFNGTDRTLGQAIPLSKQVGNYESVYGNLIQRLGLSGAQKRLSKSLFVIVIGSNDIFDYSGSSDLQKKSTPQQYVDSMVLTLKGLLKRLYTSGARKFVFAGIGPLGCIPSQRIKNHTDHGCNEGSNLMAVTYNKGLNSILQELKSTLNAISYSYFDTYALMHNIIQNPATYGFTEVEAACCGRGKLNAQIPCLPIAKYCSNRRDHVFWDLYHPTETTAGILVDAIFNGPLQYTFPMNVRQLVTV</sequence>
<feature type="transmembrane region" description="Helical" evidence="4">
    <location>
        <begin position="12"/>
        <end position="31"/>
    </location>
</feature>
<keyword evidence="4" id="KW-0472">Membrane</keyword>
<protein>
    <submittedName>
        <fullName evidence="6">GDSL esterase/lipase At5g55050</fullName>
    </submittedName>
</protein>
<dbReference type="Gene3D" id="3.40.50.1110">
    <property type="entry name" value="SGNH hydrolase"/>
    <property type="match status" value="1"/>
</dbReference>
<dbReference type="RefSeq" id="XP_011012091.1">
    <property type="nucleotide sequence ID" value="XM_011013789.1"/>
</dbReference>
<dbReference type="InterPro" id="IPR001087">
    <property type="entry name" value="GDSL"/>
</dbReference>
<keyword evidence="4" id="KW-0812">Transmembrane</keyword>
<comment type="similarity">
    <text evidence="1">Belongs to the 'GDSL' lipolytic enzyme family.</text>
</comment>
<dbReference type="PANTHER" id="PTHR45648:SF106">
    <property type="entry name" value="ANTHER-SPECIFIC PROLINE-RICH PROTEIN APG"/>
    <property type="match status" value="1"/>
</dbReference>
<dbReference type="GeneID" id="105116430"/>
<dbReference type="GO" id="GO:0016042">
    <property type="term" value="P:lipid catabolic process"/>
    <property type="evidence" value="ECO:0007669"/>
    <property type="project" value="UniProtKB-KW"/>
</dbReference>
<dbReference type="Proteomes" id="UP000694918">
    <property type="component" value="Unplaced"/>
</dbReference>
<dbReference type="InterPro" id="IPR036514">
    <property type="entry name" value="SGNH_hydro_sf"/>
</dbReference>
<feature type="transmembrane region" description="Helical" evidence="4">
    <location>
        <begin position="68"/>
        <end position="85"/>
    </location>
</feature>
<keyword evidence="2" id="KW-0378">Hydrolase</keyword>
<evidence type="ECO:0000256" key="1">
    <source>
        <dbReference type="ARBA" id="ARBA00008668"/>
    </source>
</evidence>
<keyword evidence="5" id="KW-1185">Reference proteome</keyword>
<keyword evidence="3" id="KW-0442">Lipid degradation</keyword>
<dbReference type="CDD" id="cd01837">
    <property type="entry name" value="SGNH_plant_lipase_like"/>
    <property type="match status" value="1"/>
</dbReference>